<evidence type="ECO:0000256" key="6">
    <source>
        <dbReference type="SAM" id="MobiDB-lite"/>
    </source>
</evidence>
<evidence type="ECO:0000313" key="11">
    <source>
        <dbReference type="Proteomes" id="UP000030659"/>
    </source>
</evidence>
<dbReference type="AlphaFoldDB" id="W7A996"/>
<dbReference type="PROSITE" id="PS00139">
    <property type="entry name" value="THIOL_PROTEASE_CYS"/>
    <property type="match status" value="1"/>
</dbReference>
<keyword evidence="8" id="KW-0732">Signal</keyword>
<evidence type="ECO:0000256" key="8">
    <source>
        <dbReference type="SAM" id="SignalP"/>
    </source>
</evidence>
<comment type="similarity">
    <text evidence="2">Belongs to the peptidase C1 family.</text>
</comment>
<keyword evidence="4" id="KW-0865">Zymogen</keyword>
<keyword evidence="7" id="KW-0812">Transmembrane</keyword>
<dbReference type="InterPro" id="IPR000668">
    <property type="entry name" value="Peptidase_C1A_C"/>
</dbReference>
<dbReference type="PANTHER" id="PTHR12411">
    <property type="entry name" value="CYSTEINE PROTEASE FAMILY C1-RELATED"/>
    <property type="match status" value="1"/>
</dbReference>
<dbReference type="GO" id="GO:0016020">
    <property type="term" value="C:membrane"/>
    <property type="evidence" value="ECO:0007669"/>
    <property type="project" value="UniProtKB-SubCell"/>
</dbReference>
<dbReference type="Pfam" id="PF00112">
    <property type="entry name" value="Peptidase_C1"/>
    <property type="match status" value="1"/>
</dbReference>
<evidence type="ECO:0000256" key="7">
    <source>
        <dbReference type="SAM" id="Phobius"/>
    </source>
</evidence>
<evidence type="ECO:0000256" key="3">
    <source>
        <dbReference type="ARBA" id="ARBA00023136"/>
    </source>
</evidence>
<evidence type="ECO:0000256" key="4">
    <source>
        <dbReference type="ARBA" id="ARBA00023145"/>
    </source>
</evidence>
<evidence type="ECO:0000256" key="5">
    <source>
        <dbReference type="ARBA" id="ARBA00023180"/>
    </source>
</evidence>
<dbReference type="CDD" id="cd02619">
    <property type="entry name" value="Peptidase_C1"/>
    <property type="match status" value="1"/>
</dbReference>
<dbReference type="InterPro" id="IPR013128">
    <property type="entry name" value="Peptidase_C1A"/>
</dbReference>
<dbReference type="Proteomes" id="UP000030659">
    <property type="component" value="Unassembled WGS sequence"/>
</dbReference>
<gene>
    <name evidence="10" type="ORF">YYG_05013</name>
</gene>
<evidence type="ECO:0000259" key="9">
    <source>
        <dbReference type="SMART" id="SM00645"/>
    </source>
</evidence>
<accession>W7A996</accession>
<feature type="compositionally biased region" description="Low complexity" evidence="6">
    <location>
        <begin position="561"/>
        <end position="573"/>
    </location>
</feature>
<reference evidence="10 11" key="1">
    <citation type="submission" date="2013-02" db="EMBL/GenBank/DDBJ databases">
        <title>The Genome Sequence of Plasmodium vinckei petteri CR.</title>
        <authorList>
            <consortium name="The Broad Institute Genome Sequencing Platform"/>
            <consortium name="The Broad Institute Genome Sequencing Center for Infectious Disease"/>
            <person name="Neafsey D."/>
            <person name="Cheeseman I."/>
            <person name="Volkman S."/>
            <person name="Adams J."/>
            <person name="Walker B."/>
            <person name="Young S.K."/>
            <person name="Zeng Q."/>
            <person name="Gargeya S."/>
            <person name="Fitzgerald M."/>
            <person name="Haas B."/>
            <person name="Abouelleil A."/>
            <person name="Alvarado L."/>
            <person name="Arachchi H.M."/>
            <person name="Berlin A.M."/>
            <person name="Chapman S.B."/>
            <person name="Dewar J."/>
            <person name="Goldberg J."/>
            <person name="Griggs A."/>
            <person name="Gujja S."/>
            <person name="Hansen M."/>
            <person name="Howarth C."/>
            <person name="Imamovic A."/>
            <person name="Larimer J."/>
            <person name="McCowan C."/>
            <person name="Murphy C."/>
            <person name="Neiman D."/>
            <person name="Pearson M."/>
            <person name="Priest M."/>
            <person name="Roberts A."/>
            <person name="Saif S."/>
            <person name="Shea T."/>
            <person name="Sisk P."/>
            <person name="Sykes S."/>
            <person name="Wortman J."/>
            <person name="Nusbaum C."/>
            <person name="Birren B."/>
        </authorList>
    </citation>
    <scope>NUCLEOTIDE SEQUENCE [LARGE SCALE GENOMIC DNA]</scope>
    <source>
        <strain evidence="10 11">CR</strain>
    </source>
</reference>
<evidence type="ECO:0000313" key="10">
    <source>
        <dbReference type="EMBL" id="EUD69792.1"/>
    </source>
</evidence>
<dbReference type="eggNOG" id="KOG1543">
    <property type="taxonomic scope" value="Eukaryota"/>
</dbReference>
<feature type="compositionally biased region" description="Basic residues" evidence="6">
    <location>
        <begin position="545"/>
        <end position="558"/>
    </location>
</feature>
<feature type="region of interest" description="Disordered" evidence="6">
    <location>
        <begin position="539"/>
        <end position="610"/>
    </location>
</feature>
<dbReference type="SUPFAM" id="SSF54001">
    <property type="entry name" value="Cysteine proteinases"/>
    <property type="match status" value="1"/>
</dbReference>
<dbReference type="GO" id="GO:0008234">
    <property type="term" value="F:cysteine-type peptidase activity"/>
    <property type="evidence" value="ECO:0007669"/>
    <property type="project" value="InterPro"/>
</dbReference>
<dbReference type="Gene3D" id="3.90.70.10">
    <property type="entry name" value="Cysteine proteinases"/>
    <property type="match status" value="1"/>
</dbReference>
<keyword evidence="5" id="KW-0325">Glycoprotein</keyword>
<comment type="subcellular location">
    <subcellularLocation>
        <location evidence="1">Membrane</location>
    </subcellularLocation>
</comment>
<organism evidence="10 11">
    <name type="scientific">Plasmodium vinckei petteri</name>
    <dbReference type="NCBI Taxonomy" id="138298"/>
    <lineage>
        <taxon>Eukaryota</taxon>
        <taxon>Sar</taxon>
        <taxon>Alveolata</taxon>
        <taxon>Apicomplexa</taxon>
        <taxon>Aconoidasida</taxon>
        <taxon>Haemosporida</taxon>
        <taxon>Plasmodiidae</taxon>
        <taxon>Plasmodium</taxon>
        <taxon>Plasmodium (Vinckeia)</taxon>
    </lineage>
</organism>
<evidence type="ECO:0000256" key="2">
    <source>
        <dbReference type="ARBA" id="ARBA00008455"/>
    </source>
</evidence>
<feature type="domain" description="Peptidase C1A papain C-terminal" evidence="9">
    <location>
        <begin position="255"/>
        <end position="511"/>
    </location>
</feature>
<proteinExistence type="inferred from homology"/>
<sequence>MKAYKIKYFLLISLFINLIKQAKSKIVISCFGKRHCKICHIIIRNCFLSGTNNLQKCIACEENYYNTRQCIKQEGSFFGYQGGNALLELKDESLQDSISEESLNELISKILDVAILRHTNKTTDADSMDDDYKTNISNLCLYLNFKDNYENAEKHEQTDAEHVESHIQHIIQMFIHATDSMEHMRNALKNPAVCFQNPAEWVQDRLGYKENDEIPSVGVIPEKNLFKPHKHSALMNSLYNPNSKCNKKYCNRFSDPNECEHNIRALNQGKCGNCWAFASSTTISAFRCRKGLGFAEPSIKYVTLCKNKYLADEDSPVFGHYNNNVCHEGGHLSSYIEILDLSKMLPTSFDVPYNEPIKGGECPTEASTWGNIWEGVTSIDKILNGYIYKGYFKISFLDYVEAGKTNELINILKDYVIEQGAIFVSMEISKKLNFDHDGEQVMMNCEYGEAPDHALVLIGFGDYIKSSGEKSSYWLIRNSWGSRWGDNGNFKMDMYGPRNCNGRVLFNAFPLLLKMTENNISKPLPDDMSSTDVKIRYNHDDFTRNKKNKYSQRDKNRKVTPNNYDDPYNINPRPINPSNDNRNDYINPYYNQDHNSIDNNERQNNDRFYPSYRDPEYDPSYPSMNNNRRFDPSDIINHRNQLRRIFQTHLTVTIGNFVYKRNIYSRRKNEYMEQFSCLRTYSMDSNLDNICRENCERHIDTCMPSGAIGECLYRNAPNYKCIYCGMVLFFSFLFLFTTSHVFMKKRKTRKRFSIGNVSSYNNKVKM</sequence>
<dbReference type="InterPro" id="IPR000169">
    <property type="entry name" value="Pept_cys_AS"/>
</dbReference>
<protein>
    <recommendedName>
        <fullName evidence="9">Peptidase C1A papain C-terminal domain-containing protein</fullName>
    </recommendedName>
</protein>
<dbReference type="EMBL" id="KI965410">
    <property type="protein sequence ID" value="EUD69792.1"/>
    <property type="molecule type" value="Genomic_DNA"/>
</dbReference>
<dbReference type="InterPro" id="IPR038765">
    <property type="entry name" value="Papain-like_cys_pep_sf"/>
</dbReference>
<feature type="signal peptide" evidence="8">
    <location>
        <begin position="1"/>
        <end position="24"/>
    </location>
</feature>
<keyword evidence="3 7" id="KW-0472">Membrane</keyword>
<name>W7A996_PLAVN</name>
<evidence type="ECO:0000256" key="1">
    <source>
        <dbReference type="ARBA" id="ARBA00004370"/>
    </source>
</evidence>
<feature type="transmembrane region" description="Helical" evidence="7">
    <location>
        <begin position="722"/>
        <end position="743"/>
    </location>
</feature>
<dbReference type="PRINTS" id="PR00705">
    <property type="entry name" value="PAPAIN"/>
</dbReference>
<dbReference type="SMART" id="SM00645">
    <property type="entry name" value="Pept_C1"/>
    <property type="match status" value="1"/>
</dbReference>
<feature type="compositionally biased region" description="Basic and acidic residues" evidence="6">
    <location>
        <begin position="595"/>
        <end position="605"/>
    </location>
</feature>
<keyword evidence="7" id="KW-1133">Transmembrane helix</keyword>
<feature type="chain" id="PRO_5004887619" description="Peptidase C1A papain C-terminal domain-containing protein" evidence="8">
    <location>
        <begin position="25"/>
        <end position="766"/>
    </location>
</feature>
<dbReference type="GO" id="GO:0006508">
    <property type="term" value="P:proteolysis"/>
    <property type="evidence" value="ECO:0007669"/>
    <property type="project" value="InterPro"/>
</dbReference>